<proteinExistence type="predicted"/>
<comment type="caution">
    <text evidence="1">The sequence shown here is derived from an EMBL/GenBank/DDBJ whole genome shotgun (WGS) entry which is preliminary data.</text>
</comment>
<organism evidence="1 2">
    <name type="scientific">Potamilus streckersoni</name>
    <dbReference type="NCBI Taxonomy" id="2493646"/>
    <lineage>
        <taxon>Eukaryota</taxon>
        <taxon>Metazoa</taxon>
        <taxon>Spiralia</taxon>
        <taxon>Lophotrochozoa</taxon>
        <taxon>Mollusca</taxon>
        <taxon>Bivalvia</taxon>
        <taxon>Autobranchia</taxon>
        <taxon>Heteroconchia</taxon>
        <taxon>Palaeoheterodonta</taxon>
        <taxon>Unionida</taxon>
        <taxon>Unionoidea</taxon>
        <taxon>Unionidae</taxon>
        <taxon>Ambleminae</taxon>
        <taxon>Lampsilini</taxon>
        <taxon>Potamilus</taxon>
    </lineage>
</organism>
<gene>
    <name evidence="1" type="ORF">CHS0354_036668</name>
</gene>
<sequence length="53" mass="6204">MEISDRIDREMEVHVRLRLTAYLPILTGRRNDITFPVLNMVRRLQSNDGPPPT</sequence>
<evidence type="ECO:0000313" key="1">
    <source>
        <dbReference type="EMBL" id="KAK3609905.1"/>
    </source>
</evidence>
<name>A0AAE0TGC8_9BIVA</name>
<evidence type="ECO:0000313" key="2">
    <source>
        <dbReference type="Proteomes" id="UP001195483"/>
    </source>
</evidence>
<accession>A0AAE0TGC8</accession>
<reference evidence="1" key="1">
    <citation type="journal article" date="2021" name="Genome Biol. Evol.">
        <title>A High-Quality Reference Genome for a Parasitic Bivalve with Doubly Uniparental Inheritance (Bivalvia: Unionida).</title>
        <authorList>
            <person name="Smith C.H."/>
        </authorList>
    </citation>
    <scope>NUCLEOTIDE SEQUENCE</scope>
    <source>
        <strain evidence="1">CHS0354</strain>
    </source>
</reference>
<dbReference type="AlphaFoldDB" id="A0AAE0TGC8"/>
<dbReference type="EMBL" id="JAEAOA010002145">
    <property type="protein sequence ID" value="KAK3609905.1"/>
    <property type="molecule type" value="Genomic_DNA"/>
</dbReference>
<reference evidence="1" key="3">
    <citation type="submission" date="2023-05" db="EMBL/GenBank/DDBJ databases">
        <authorList>
            <person name="Smith C.H."/>
        </authorList>
    </citation>
    <scope>NUCLEOTIDE SEQUENCE</scope>
    <source>
        <strain evidence="1">CHS0354</strain>
        <tissue evidence="1">Mantle</tissue>
    </source>
</reference>
<keyword evidence="2" id="KW-1185">Reference proteome</keyword>
<dbReference type="Proteomes" id="UP001195483">
    <property type="component" value="Unassembled WGS sequence"/>
</dbReference>
<protein>
    <submittedName>
        <fullName evidence="1">Uncharacterized protein</fullName>
    </submittedName>
</protein>
<feature type="non-terminal residue" evidence="1">
    <location>
        <position position="53"/>
    </location>
</feature>
<reference evidence="1" key="2">
    <citation type="journal article" date="2021" name="Genome Biol. Evol.">
        <title>Developing a high-quality reference genome for a parasitic bivalve with doubly uniparental inheritance (Bivalvia: Unionida).</title>
        <authorList>
            <person name="Smith C.H."/>
        </authorList>
    </citation>
    <scope>NUCLEOTIDE SEQUENCE</scope>
    <source>
        <strain evidence="1">CHS0354</strain>
        <tissue evidence="1">Mantle</tissue>
    </source>
</reference>